<feature type="domain" description="Solute-binding protein family 3/N-terminal" evidence="5">
    <location>
        <begin position="25"/>
        <end position="242"/>
    </location>
</feature>
<dbReference type="STRING" id="1337093.MBELCI_2332"/>
<dbReference type="InterPro" id="IPR015168">
    <property type="entry name" value="SsuA/THI5"/>
</dbReference>
<comment type="caution">
    <text evidence="6">The sequence shown here is derived from an EMBL/GenBank/DDBJ whole genome shotgun (WGS) entry which is preliminary data.</text>
</comment>
<evidence type="ECO:0000313" key="7">
    <source>
        <dbReference type="Proteomes" id="UP000016566"/>
    </source>
</evidence>
<protein>
    <submittedName>
        <fullName evidence="6">Taurine-binding periplasmic protein tauA</fullName>
    </submittedName>
</protein>
<evidence type="ECO:0000256" key="4">
    <source>
        <dbReference type="SAM" id="SignalP"/>
    </source>
</evidence>
<comment type="similarity">
    <text evidence="2">Belongs to the bacterial solute-binding protein SsuA/TauA family.</text>
</comment>
<dbReference type="RefSeq" id="WP_021694381.1">
    <property type="nucleotide sequence ID" value="NZ_BATB01000033.1"/>
</dbReference>
<dbReference type="Proteomes" id="UP000016566">
    <property type="component" value="Unassembled WGS sequence"/>
</dbReference>
<evidence type="ECO:0000256" key="1">
    <source>
        <dbReference type="ARBA" id="ARBA00004418"/>
    </source>
</evidence>
<evidence type="ECO:0000313" key="6">
    <source>
        <dbReference type="EMBL" id="GAD56280.1"/>
    </source>
</evidence>
<keyword evidence="7" id="KW-1185">Reference proteome</keyword>
<feature type="signal peptide" evidence="4">
    <location>
        <begin position="1"/>
        <end position="23"/>
    </location>
</feature>
<dbReference type="AlphaFoldDB" id="U2Z4G8"/>
<dbReference type="Gene3D" id="3.40.190.10">
    <property type="entry name" value="Periplasmic binding protein-like II"/>
    <property type="match status" value="2"/>
</dbReference>
<keyword evidence="3 4" id="KW-0732">Signal</keyword>
<dbReference type="OrthoDB" id="6788250at2"/>
<evidence type="ECO:0000259" key="5">
    <source>
        <dbReference type="SMART" id="SM00062"/>
    </source>
</evidence>
<feature type="chain" id="PRO_5004638162" evidence="4">
    <location>
        <begin position="24"/>
        <end position="328"/>
    </location>
</feature>
<sequence length="328" mass="34423">MKRMTTRAALALTTFLAAGSALAETVTIGHFGNPTPMQVARAEGKFDAATGWDIEWRKFGSGSEVIAAMASGDIKLAELGSSPLAIATSQGVELEMFMLAQVLGSAESLIARDGSEIETLEDLAGKRVAVPVGSTAHFSLMGALDHAGIEASDLTLLNMPPDQIAAAWEQGAIDAAFIWQPVQNQILETGTRLATSAETAEWGFPTFDAWVVSAEFAAEDAEAVAAFAKTMDEANAAYLADPAAWTADSAPVQSIAAETGADAQQVPTILEGFTFVPLSEQLGETWLGSAHETMRDTAEFLNEAGRIDQVAEDYSGFVNTEIGSAATQ</sequence>
<evidence type="ECO:0000256" key="3">
    <source>
        <dbReference type="ARBA" id="ARBA00022729"/>
    </source>
</evidence>
<evidence type="ECO:0000256" key="2">
    <source>
        <dbReference type="ARBA" id="ARBA00010742"/>
    </source>
</evidence>
<dbReference type="GO" id="GO:0042918">
    <property type="term" value="P:alkanesulfonate transmembrane transport"/>
    <property type="evidence" value="ECO:0007669"/>
    <property type="project" value="TreeGrafter"/>
</dbReference>
<comment type="subcellular location">
    <subcellularLocation>
        <location evidence="1">Periplasm</location>
    </subcellularLocation>
</comment>
<dbReference type="InterPro" id="IPR010068">
    <property type="entry name" value="Peri-bd_TauA"/>
</dbReference>
<dbReference type="GO" id="GO:0042597">
    <property type="term" value="C:periplasmic space"/>
    <property type="evidence" value="ECO:0007669"/>
    <property type="project" value="UniProtKB-SubCell"/>
</dbReference>
<dbReference type="EMBL" id="BATB01000033">
    <property type="protein sequence ID" value="GAD56280.1"/>
    <property type="molecule type" value="Genomic_DNA"/>
</dbReference>
<name>U2Z4G8_9RHOB</name>
<gene>
    <name evidence="6" type="ORF">MBELCI_2332</name>
</gene>
<reference evidence="6" key="1">
    <citation type="journal article" date="2013" name="Genome Announc.">
        <title>Draft Genome Sequence of Loktanella cinnabarina LL-001T, Isolated from Deep-Sea Floor Sediment.</title>
        <authorList>
            <person name="Nishi S."/>
            <person name="Tsubouchi T."/>
            <person name="Takaki Y."/>
            <person name="Koyanagi R."/>
            <person name="Satoh N."/>
            <person name="Maruyama T."/>
            <person name="Hatada Y."/>
        </authorList>
    </citation>
    <scope>NUCLEOTIDE SEQUENCE [LARGE SCALE GENOMIC DNA]</scope>
    <source>
        <strain evidence="6">LL-001</strain>
    </source>
</reference>
<dbReference type="PANTHER" id="PTHR30024">
    <property type="entry name" value="ALIPHATIC SULFONATES-BINDING PROTEIN-RELATED"/>
    <property type="match status" value="1"/>
</dbReference>
<organism evidence="6 7">
    <name type="scientific">Limimaricola cinnabarinus LL-001</name>
    <dbReference type="NCBI Taxonomy" id="1337093"/>
    <lineage>
        <taxon>Bacteria</taxon>
        <taxon>Pseudomonadati</taxon>
        <taxon>Pseudomonadota</taxon>
        <taxon>Alphaproteobacteria</taxon>
        <taxon>Rhodobacterales</taxon>
        <taxon>Paracoccaceae</taxon>
        <taxon>Limimaricola</taxon>
    </lineage>
</organism>
<accession>U2Z4G8</accession>
<proteinExistence type="inferred from homology"/>
<dbReference type="Pfam" id="PF09084">
    <property type="entry name" value="NMT1"/>
    <property type="match status" value="1"/>
</dbReference>
<dbReference type="NCBIfam" id="TIGR01729">
    <property type="entry name" value="taurine_ABC_bnd"/>
    <property type="match status" value="1"/>
</dbReference>
<dbReference type="SUPFAM" id="SSF53850">
    <property type="entry name" value="Periplasmic binding protein-like II"/>
    <property type="match status" value="1"/>
</dbReference>
<dbReference type="SMART" id="SM00062">
    <property type="entry name" value="PBPb"/>
    <property type="match status" value="1"/>
</dbReference>
<dbReference type="PANTHER" id="PTHR30024:SF47">
    <property type="entry name" value="TAURINE-BINDING PERIPLASMIC PROTEIN"/>
    <property type="match status" value="1"/>
</dbReference>
<dbReference type="InterPro" id="IPR001638">
    <property type="entry name" value="Solute-binding_3/MltF_N"/>
</dbReference>
<dbReference type="eggNOG" id="COG4521">
    <property type="taxonomic scope" value="Bacteria"/>
</dbReference>